<evidence type="ECO:0000256" key="2">
    <source>
        <dbReference type="ARBA" id="ARBA00023134"/>
    </source>
</evidence>
<keyword evidence="5" id="KW-1185">Reference proteome</keyword>
<keyword evidence="2" id="KW-0342">GTP-binding</keyword>
<dbReference type="NCBIfam" id="TIGR00231">
    <property type="entry name" value="small_GTP"/>
    <property type="match status" value="1"/>
</dbReference>
<feature type="region of interest" description="Disordered" evidence="3">
    <location>
        <begin position="102"/>
        <end position="124"/>
    </location>
</feature>
<dbReference type="InterPro" id="IPR027417">
    <property type="entry name" value="P-loop_NTPase"/>
</dbReference>
<protein>
    <submittedName>
        <fullName evidence="4">Uncharacterized protein</fullName>
    </submittedName>
</protein>
<dbReference type="SMART" id="SM00174">
    <property type="entry name" value="RHO"/>
    <property type="match status" value="1"/>
</dbReference>
<dbReference type="SUPFAM" id="SSF52540">
    <property type="entry name" value="P-loop containing nucleoside triphosphate hydrolases"/>
    <property type="match status" value="1"/>
</dbReference>
<dbReference type="STRING" id="542762.A0A4V3WLT6"/>
<gene>
    <name evidence="4" type="ORF">TEA_014361</name>
</gene>
<keyword evidence="1" id="KW-0547">Nucleotide-binding</keyword>
<dbReference type="Pfam" id="PF00071">
    <property type="entry name" value="Ras"/>
    <property type="match status" value="1"/>
</dbReference>
<evidence type="ECO:0000313" key="4">
    <source>
        <dbReference type="EMBL" id="THG06027.1"/>
    </source>
</evidence>
<name>A0A4V3WLT6_CAMSN</name>
<dbReference type="FunFam" id="3.40.50.300:FF:003486">
    <property type="entry name" value="Major sperm protein"/>
    <property type="match status" value="1"/>
</dbReference>
<dbReference type="InterPro" id="IPR001806">
    <property type="entry name" value="Small_GTPase"/>
</dbReference>
<organism evidence="4 5">
    <name type="scientific">Camellia sinensis var. sinensis</name>
    <name type="common">China tea</name>
    <dbReference type="NCBI Taxonomy" id="542762"/>
    <lineage>
        <taxon>Eukaryota</taxon>
        <taxon>Viridiplantae</taxon>
        <taxon>Streptophyta</taxon>
        <taxon>Embryophyta</taxon>
        <taxon>Tracheophyta</taxon>
        <taxon>Spermatophyta</taxon>
        <taxon>Magnoliopsida</taxon>
        <taxon>eudicotyledons</taxon>
        <taxon>Gunneridae</taxon>
        <taxon>Pentapetalae</taxon>
        <taxon>asterids</taxon>
        <taxon>Ericales</taxon>
        <taxon>Theaceae</taxon>
        <taxon>Camellia</taxon>
    </lineage>
</organism>
<dbReference type="AlphaFoldDB" id="A0A4V3WLT6"/>
<dbReference type="Proteomes" id="UP000306102">
    <property type="component" value="Unassembled WGS sequence"/>
</dbReference>
<dbReference type="GO" id="GO:0005525">
    <property type="term" value="F:GTP binding"/>
    <property type="evidence" value="ECO:0007669"/>
    <property type="project" value="UniProtKB-KW"/>
</dbReference>
<dbReference type="GO" id="GO:0003924">
    <property type="term" value="F:GTPase activity"/>
    <property type="evidence" value="ECO:0007669"/>
    <property type="project" value="InterPro"/>
</dbReference>
<proteinExistence type="predicted"/>
<dbReference type="SMART" id="SM00175">
    <property type="entry name" value="RAB"/>
    <property type="match status" value="1"/>
</dbReference>
<dbReference type="InterPro" id="IPR005225">
    <property type="entry name" value="Small_GTP-bd"/>
</dbReference>
<accession>A0A4V3WLT6</accession>
<dbReference type="Gene3D" id="3.40.50.300">
    <property type="entry name" value="P-loop containing nucleotide triphosphate hydrolases"/>
    <property type="match status" value="1"/>
</dbReference>
<comment type="caution">
    <text evidence="4">The sequence shown here is derived from an EMBL/GenBank/DDBJ whole genome shotgun (WGS) entry which is preliminary data.</text>
</comment>
<dbReference type="SMART" id="SM00173">
    <property type="entry name" value="RAS"/>
    <property type="match status" value="1"/>
</dbReference>
<dbReference type="PANTHER" id="PTHR24073">
    <property type="entry name" value="DRAB5-RELATED"/>
    <property type="match status" value="1"/>
</dbReference>
<evidence type="ECO:0000313" key="5">
    <source>
        <dbReference type="Proteomes" id="UP000306102"/>
    </source>
</evidence>
<dbReference type="EMBL" id="SDRB02010517">
    <property type="protein sequence ID" value="THG06027.1"/>
    <property type="molecule type" value="Genomic_DNA"/>
</dbReference>
<evidence type="ECO:0000256" key="3">
    <source>
        <dbReference type="SAM" id="MobiDB-lite"/>
    </source>
</evidence>
<dbReference type="PROSITE" id="PS51419">
    <property type="entry name" value="RAB"/>
    <property type="match status" value="1"/>
</dbReference>
<reference evidence="4 5" key="1">
    <citation type="journal article" date="2018" name="Proc. Natl. Acad. Sci. U.S.A.">
        <title>Draft genome sequence of Camellia sinensis var. sinensis provides insights into the evolution of the tea genome and tea quality.</title>
        <authorList>
            <person name="Wei C."/>
            <person name="Yang H."/>
            <person name="Wang S."/>
            <person name="Zhao J."/>
            <person name="Liu C."/>
            <person name="Gao L."/>
            <person name="Xia E."/>
            <person name="Lu Y."/>
            <person name="Tai Y."/>
            <person name="She G."/>
            <person name="Sun J."/>
            <person name="Cao H."/>
            <person name="Tong W."/>
            <person name="Gao Q."/>
            <person name="Li Y."/>
            <person name="Deng W."/>
            <person name="Jiang X."/>
            <person name="Wang W."/>
            <person name="Chen Q."/>
            <person name="Zhang S."/>
            <person name="Li H."/>
            <person name="Wu J."/>
            <person name="Wang P."/>
            <person name="Li P."/>
            <person name="Shi C."/>
            <person name="Zheng F."/>
            <person name="Jian J."/>
            <person name="Huang B."/>
            <person name="Shan D."/>
            <person name="Shi M."/>
            <person name="Fang C."/>
            <person name="Yue Y."/>
            <person name="Li F."/>
            <person name="Li D."/>
            <person name="Wei S."/>
            <person name="Han B."/>
            <person name="Jiang C."/>
            <person name="Yin Y."/>
            <person name="Xia T."/>
            <person name="Zhang Z."/>
            <person name="Bennetzen J.L."/>
            <person name="Zhao S."/>
            <person name="Wan X."/>
        </authorList>
    </citation>
    <scope>NUCLEOTIDE SEQUENCE [LARGE SCALE GENOMIC DNA]</scope>
    <source>
        <strain evidence="5">cv. Shuchazao</strain>
        <tissue evidence="4">Leaf</tissue>
    </source>
</reference>
<dbReference type="PRINTS" id="PR00449">
    <property type="entry name" value="RASTRNSFRMNG"/>
</dbReference>
<evidence type="ECO:0000256" key="1">
    <source>
        <dbReference type="ARBA" id="ARBA00022741"/>
    </source>
</evidence>
<sequence>MAKTGNKNIQAKLVLLGDMGTGKTSLVLRFVKGQFYDYQESTIGAAFFTQVLSLNEATIKFDIWDTAGQERYYSLAPMYYRGAAAAVVVYDITSMNRIVQQTGRPGRQPVGHPTRQPAGHSAGQSTSLFQLPSSLNPEAELWLSVDLCYIILKEMMVANLGTLSGRSLPFGTLLTKIFKAHYVSLVDDVDVKINSPISEYTLTRAGGADNLLGSIDFANAPIADDPEDPNDNAMLQNQQLYYWIDYLALE</sequence>